<dbReference type="RefSeq" id="WP_291427588.1">
    <property type="nucleotide sequence ID" value="NZ_CALGLG010000108.1"/>
</dbReference>
<dbReference type="AlphaFoldDB" id="A0A929QSK1"/>
<comment type="caution">
    <text evidence="1">The sequence shown here is derived from an EMBL/GenBank/DDBJ whole genome shotgun (WGS) entry which is preliminary data.</text>
</comment>
<organism evidence="1 2">
    <name type="scientific">Abiotrophia defectiva</name>
    <name type="common">Streptococcus defectivus</name>
    <dbReference type="NCBI Taxonomy" id="46125"/>
    <lineage>
        <taxon>Bacteria</taxon>
        <taxon>Bacillati</taxon>
        <taxon>Bacillota</taxon>
        <taxon>Bacilli</taxon>
        <taxon>Lactobacillales</taxon>
        <taxon>Aerococcaceae</taxon>
        <taxon>Abiotrophia</taxon>
    </lineage>
</organism>
<reference evidence="1" key="1">
    <citation type="submission" date="2020-04" db="EMBL/GenBank/DDBJ databases">
        <title>Deep metagenomics examines the oral microbiome during advanced dental caries in children, revealing novel taxa and co-occurrences with host molecules.</title>
        <authorList>
            <person name="Baker J.L."/>
            <person name="Morton J.T."/>
            <person name="Dinis M."/>
            <person name="Alvarez R."/>
            <person name="Tran N.C."/>
            <person name="Knight R."/>
            <person name="Edlund A."/>
        </authorList>
    </citation>
    <scope>NUCLEOTIDE SEQUENCE</scope>
    <source>
        <strain evidence="1">JCVI_23_bin.16</strain>
    </source>
</reference>
<name>A0A929QSK1_ABIDE</name>
<dbReference type="Pfam" id="PF00756">
    <property type="entry name" value="Esterase"/>
    <property type="match status" value="1"/>
</dbReference>
<dbReference type="InterPro" id="IPR000801">
    <property type="entry name" value="Esterase-like"/>
</dbReference>
<dbReference type="SUPFAM" id="SSF53474">
    <property type="entry name" value="alpha/beta-Hydrolases"/>
    <property type="match status" value="1"/>
</dbReference>
<gene>
    <name evidence="1" type="ORF">HXK00_02980</name>
</gene>
<sequence>MHHAAYFYLEMHTHELTVPYTNKPRRIRVLLPKDYQKNENKSYPVLYFHDGQNVFYSRESFSGHSWKIIPAIKKNPDIPQMIVVGIDNDNENRLNEYSPWPFTNTPIPEGIRLGGKGLNYADFVMNVVKPFIDSHYRTKPDKRHTAMAGSSLGGNITQFMGLEYADQIGNLGVFSSASWLTVEAFNRYISRQKLDPSQRIFIQVGTQEGDETDRDLTHGNMKQIYINASLSYYQQLLAGGMPQDRLQLIIAADATHSEEAWATYLPDCLRFLSEEW</sequence>
<dbReference type="GO" id="GO:0016787">
    <property type="term" value="F:hydrolase activity"/>
    <property type="evidence" value="ECO:0007669"/>
    <property type="project" value="UniProtKB-KW"/>
</dbReference>
<dbReference type="Gene3D" id="3.40.50.1820">
    <property type="entry name" value="alpha/beta hydrolase"/>
    <property type="match status" value="1"/>
</dbReference>
<proteinExistence type="predicted"/>
<evidence type="ECO:0000313" key="1">
    <source>
        <dbReference type="EMBL" id="MBF0934594.1"/>
    </source>
</evidence>
<dbReference type="PANTHER" id="PTHR48098:SF6">
    <property type="entry name" value="FERRI-BACILLIBACTIN ESTERASE BESA"/>
    <property type="match status" value="1"/>
</dbReference>
<dbReference type="PANTHER" id="PTHR48098">
    <property type="entry name" value="ENTEROCHELIN ESTERASE-RELATED"/>
    <property type="match status" value="1"/>
</dbReference>
<protein>
    <submittedName>
        <fullName evidence="1">Alpha/beta hydrolase</fullName>
    </submittedName>
</protein>
<dbReference type="InterPro" id="IPR029058">
    <property type="entry name" value="AB_hydrolase_fold"/>
</dbReference>
<dbReference type="EMBL" id="JABZFV010000040">
    <property type="protein sequence ID" value="MBF0934594.1"/>
    <property type="molecule type" value="Genomic_DNA"/>
</dbReference>
<accession>A0A929QSK1</accession>
<dbReference type="Proteomes" id="UP000757900">
    <property type="component" value="Unassembled WGS sequence"/>
</dbReference>
<keyword evidence="1" id="KW-0378">Hydrolase</keyword>
<dbReference type="InterPro" id="IPR050583">
    <property type="entry name" value="Mycobacterial_A85_antigen"/>
</dbReference>
<evidence type="ECO:0000313" key="2">
    <source>
        <dbReference type="Proteomes" id="UP000757900"/>
    </source>
</evidence>